<dbReference type="GO" id="GO:1905515">
    <property type="term" value="P:non-motile cilium assembly"/>
    <property type="evidence" value="ECO:0007669"/>
    <property type="project" value="TreeGrafter"/>
</dbReference>
<feature type="repeat" description="TPR" evidence="1">
    <location>
        <begin position="237"/>
        <end position="270"/>
    </location>
</feature>
<dbReference type="GO" id="GO:0019894">
    <property type="term" value="F:kinesin binding"/>
    <property type="evidence" value="ECO:0007669"/>
    <property type="project" value="TreeGrafter"/>
</dbReference>
<evidence type="ECO:0000313" key="4">
    <source>
        <dbReference type="Proteomes" id="UP000887568"/>
    </source>
</evidence>
<dbReference type="GO" id="GO:0097730">
    <property type="term" value="C:non-motile cilium"/>
    <property type="evidence" value="ECO:0007669"/>
    <property type="project" value="TreeGrafter"/>
</dbReference>
<dbReference type="OrthoDB" id="1926212at2759"/>
<keyword evidence="4" id="KW-1185">Reference proteome</keyword>
<name>A0A914A5G8_PATMI</name>
<feature type="repeat" description="TPR" evidence="1">
    <location>
        <begin position="276"/>
        <end position="309"/>
    </location>
</feature>
<feature type="compositionally biased region" description="Low complexity" evidence="2">
    <location>
        <begin position="790"/>
        <end position="810"/>
    </location>
</feature>
<dbReference type="GO" id="GO:0005814">
    <property type="term" value="C:centriole"/>
    <property type="evidence" value="ECO:0007669"/>
    <property type="project" value="TreeGrafter"/>
</dbReference>
<dbReference type="SUPFAM" id="SSF48452">
    <property type="entry name" value="TPR-like"/>
    <property type="match status" value="2"/>
</dbReference>
<dbReference type="Pfam" id="PF13428">
    <property type="entry name" value="TPR_14"/>
    <property type="match status" value="1"/>
</dbReference>
<dbReference type="Proteomes" id="UP000887568">
    <property type="component" value="Unplaced"/>
</dbReference>
<dbReference type="OMA" id="RIKIMHN"/>
<dbReference type="FunFam" id="1.25.40.10:FF:000283">
    <property type="entry name" value="Intraflagellar transport 88"/>
    <property type="match status" value="1"/>
</dbReference>
<feature type="region of interest" description="Disordered" evidence="2">
    <location>
        <begin position="720"/>
        <end position="866"/>
    </location>
</feature>
<dbReference type="Pfam" id="PF13424">
    <property type="entry name" value="TPR_12"/>
    <property type="match status" value="1"/>
</dbReference>
<keyword evidence="1" id="KW-0802">TPR repeat</keyword>
<evidence type="ECO:0000256" key="1">
    <source>
        <dbReference type="PROSITE-ProRule" id="PRU00339"/>
    </source>
</evidence>
<proteinExistence type="predicted"/>
<dbReference type="Gene3D" id="1.25.40.10">
    <property type="entry name" value="Tetratricopeptide repeat domain"/>
    <property type="match status" value="3"/>
</dbReference>
<feature type="compositionally biased region" description="Polar residues" evidence="2">
    <location>
        <begin position="107"/>
        <end position="123"/>
    </location>
</feature>
<feature type="region of interest" description="Disordered" evidence="2">
    <location>
        <begin position="106"/>
        <end position="138"/>
    </location>
</feature>
<accession>A0A914A5G8</accession>
<dbReference type="InterPro" id="IPR011990">
    <property type="entry name" value="TPR-like_helical_dom_sf"/>
</dbReference>
<reference evidence="3" key="1">
    <citation type="submission" date="2022-11" db="UniProtKB">
        <authorList>
            <consortium name="EnsemblMetazoa"/>
        </authorList>
    </citation>
    <scope>IDENTIFICATION</scope>
</reference>
<feature type="compositionally biased region" description="Low complexity" evidence="2">
    <location>
        <begin position="732"/>
        <end position="747"/>
    </location>
</feature>
<feature type="compositionally biased region" description="Basic and acidic residues" evidence="2">
    <location>
        <begin position="838"/>
        <end position="849"/>
    </location>
</feature>
<evidence type="ECO:0000256" key="2">
    <source>
        <dbReference type="SAM" id="MobiDB-lite"/>
    </source>
</evidence>
<dbReference type="PANTHER" id="PTHR44117">
    <property type="entry name" value="INTRAFLAGELLAR TRANSPORT PROTEIN 88 HOMOLOG"/>
    <property type="match status" value="1"/>
</dbReference>
<dbReference type="Pfam" id="PF13181">
    <property type="entry name" value="TPR_8"/>
    <property type="match status" value="1"/>
</dbReference>
<organism evidence="3 4">
    <name type="scientific">Patiria miniata</name>
    <name type="common">Bat star</name>
    <name type="synonym">Asterina miniata</name>
    <dbReference type="NCBI Taxonomy" id="46514"/>
    <lineage>
        <taxon>Eukaryota</taxon>
        <taxon>Metazoa</taxon>
        <taxon>Echinodermata</taxon>
        <taxon>Eleutherozoa</taxon>
        <taxon>Asterozoa</taxon>
        <taxon>Asteroidea</taxon>
        <taxon>Valvatacea</taxon>
        <taxon>Valvatida</taxon>
        <taxon>Asterinidae</taxon>
        <taxon>Patiria</taxon>
    </lineage>
</organism>
<dbReference type="GeneID" id="119730300"/>
<sequence length="866" mass="97026">MMEQVHLAGEDEDELYSGYNDYNPLFDTENLQQDEGFQNAVKTSHGRRPPMTATRQFAIQRGQMGTTAGARLKTGLVSSMGARPVTGIAAADGSVARPMTAVKAAGYSSTGRGQQFDPMNQASKGPAPPLETKNEDTPEEKIKNLEKKVNGLIEESCLANSRGEFSLALEKAKEAGRKERMLGRQRDELFNGEQVNLDQTYSVLFNVANQYEANEMYQEALNTYQVIVKNKMFSHAGRLRVNIGNIYFKQRNFPKAVKYYRMALDQVPNTHKEMRIKIMKNIGIVFVKMGQYSDAITSFEHIMSEKPDYETAFNLLLCYYATGDRDKMKKTFQQLLGVDLNLDDEDKYLPHPDDKHANLVLEVIKNDALREKEKEAKEGMERCLMAAAKLIAPAIEQSFSAGYDWCVDCVKQSAFTDLANDLEINKAIMYLKQKEFSQAVEVLKTFEKKDSKCASVAATNLSFIYFLQSEYQLAEKYAEVAMTADRYNPAALVNKGNCLFVQGELEKCRDYYQEALRTEASCTEALYNLGLVNKKLGHLEASLDCFLKLHAILRNNAEVLFQIASLYDMLEDTPQATEWFTQLISIVPTDPAILSRLGELFDNEGDKSQAYQYHYESFRYFPSNIEIIEWLGAYFIDSQFVEKAIHYFERAAVIQPNQVKWQLMIASCHRRSGNYQQALETYKRIHKKFPDNIECLKFLVRLCSDLGLKEAQEYATKLKKAEKAKELREQRASSGTRRTGSGRSARGGSAGGSAHGIRGGSAGSDRLDSPSGVGFGADTLDVDSGDSGHGSRQSSARSGSARRSGKTRASLPEANGPYEVESQNVDASYVDPLGPSTERPKTAARRRDQTEDEFGDEELGDDLLPE</sequence>
<feature type="repeat" description="TPR" evidence="1">
    <location>
        <begin position="625"/>
        <end position="658"/>
    </location>
</feature>
<dbReference type="GO" id="GO:0036064">
    <property type="term" value="C:ciliary basal body"/>
    <property type="evidence" value="ECO:0007669"/>
    <property type="project" value="TreeGrafter"/>
</dbReference>
<feature type="compositionally biased region" description="Basic and acidic residues" evidence="2">
    <location>
        <begin position="720"/>
        <end position="731"/>
    </location>
</feature>
<dbReference type="GO" id="GO:0097546">
    <property type="term" value="C:ciliary base"/>
    <property type="evidence" value="ECO:0007669"/>
    <property type="project" value="TreeGrafter"/>
</dbReference>
<dbReference type="PANTHER" id="PTHR44117:SF1">
    <property type="entry name" value="INTRAFLAGELLAR TRANSPORT PROTEIN 88 HOMOLOG"/>
    <property type="match status" value="1"/>
</dbReference>
<feature type="compositionally biased region" description="Acidic residues" evidence="2">
    <location>
        <begin position="850"/>
        <end position="866"/>
    </location>
</feature>
<dbReference type="CTD" id="8100"/>
<evidence type="ECO:0000313" key="3">
    <source>
        <dbReference type="EnsemblMetazoa" id="XP_038059048.1"/>
    </source>
</evidence>
<dbReference type="PROSITE" id="PS50005">
    <property type="entry name" value="TPR"/>
    <property type="match status" value="4"/>
</dbReference>
<protein>
    <recommendedName>
        <fullName evidence="5">Intraflagellar transport protein 88 homolog</fullName>
    </recommendedName>
</protein>
<dbReference type="RefSeq" id="XP_038059048.1">
    <property type="nucleotide sequence ID" value="XM_038203120.1"/>
</dbReference>
<dbReference type="AlphaFoldDB" id="A0A914A5G8"/>
<dbReference type="FunFam" id="1.25.40.10:FF:000106">
    <property type="entry name" value="Intraflagellar transport 88 homolog (Chlamydomonas)"/>
    <property type="match status" value="1"/>
</dbReference>
<dbReference type="GO" id="GO:0042073">
    <property type="term" value="P:intraciliary transport"/>
    <property type="evidence" value="ECO:0007669"/>
    <property type="project" value="TreeGrafter"/>
</dbReference>
<feature type="repeat" description="TPR" evidence="1">
    <location>
        <begin position="557"/>
        <end position="590"/>
    </location>
</feature>
<evidence type="ECO:0008006" key="5">
    <source>
        <dbReference type="Google" id="ProtNLM"/>
    </source>
</evidence>
<dbReference type="InterPro" id="IPR019734">
    <property type="entry name" value="TPR_rpt"/>
</dbReference>
<dbReference type="EnsemblMetazoa" id="XM_038203120.1">
    <property type="protein sequence ID" value="XP_038059048.1"/>
    <property type="gene ID" value="LOC119730300"/>
</dbReference>
<feature type="compositionally biased region" description="Gly residues" evidence="2">
    <location>
        <begin position="748"/>
        <end position="762"/>
    </location>
</feature>
<dbReference type="SMART" id="SM00028">
    <property type="entry name" value="TPR"/>
    <property type="match status" value="10"/>
</dbReference>